<dbReference type="AlphaFoldDB" id="A0A1G7HP16"/>
<proteinExistence type="predicted"/>
<keyword evidence="2" id="KW-1185">Reference proteome</keyword>
<dbReference type="EMBL" id="FNBA01000004">
    <property type="protein sequence ID" value="SDF02153.1"/>
    <property type="molecule type" value="Genomic_DNA"/>
</dbReference>
<organism evidence="1 2">
    <name type="scientific">Ulvibacter litoralis</name>
    <dbReference type="NCBI Taxonomy" id="227084"/>
    <lineage>
        <taxon>Bacteria</taxon>
        <taxon>Pseudomonadati</taxon>
        <taxon>Bacteroidota</taxon>
        <taxon>Flavobacteriia</taxon>
        <taxon>Flavobacteriales</taxon>
        <taxon>Flavobacteriaceae</taxon>
        <taxon>Ulvibacter</taxon>
    </lineage>
</organism>
<protein>
    <submittedName>
        <fullName evidence="1">Capsule assembly protein Wzi</fullName>
    </submittedName>
</protein>
<dbReference type="OrthoDB" id="596512at2"/>
<dbReference type="Proteomes" id="UP000199321">
    <property type="component" value="Unassembled WGS sequence"/>
</dbReference>
<dbReference type="InterPro" id="IPR038636">
    <property type="entry name" value="Wzi_sf"/>
</dbReference>
<reference evidence="1 2" key="1">
    <citation type="submission" date="2016-10" db="EMBL/GenBank/DDBJ databases">
        <authorList>
            <person name="de Groot N.N."/>
        </authorList>
    </citation>
    <scope>NUCLEOTIDE SEQUENCE [LARGE SCALE GENOMIC DNA]</scope>
    <source>
        <strain evidence="1 2">DSM 16195</strain>
    </source>
</reference>
<dbReference type="STRING" id="227084.SAMN05421855_104206"/>
<accession>A0A1G7HP16</accession>
<sequence length="467" mass="52572">MEKQIFIFFSCFLLSLPLHSQEATTVNLESENHKPFENKGLVLDFFEISGLALVANDDSLPFWMYRNTNDRMRSQTNAMGLLRGSASYYFSETSYIEVGAGVVAADGFDDTTIHRDELYLSYQNSWLKATLGSKTPFQKYQGLSIVGDNFLLSGNARALPGLIIEANNPIQLLKGLELDWAIAHYSLNDDRYVDDAMVHYKRLGLTYGINEKNRFSAGIEHYAQWGGTSPEFGKLPNSFNDFLKVFIASNANEDAPLGDQLNGLGNHLGIYNFEYIHNSESGYLKMYHQHPFEDGSGSAFKNFPDGIWGLYIGPNTKDYDSFVTGFLIEFVQTTNQSGAANEGSSRDNYFNNSIYASGWTYHQTTIGIPLLVPYESRNSIRNNKSRGINLGIAMGHKRWSFKSKVSFVENFGSFADPIDPKERAVYSYINTKYSLDTYGSISLLLGYDYSNQNEDNFGGGLQYSYKF</sequence>
<evidence type="ECO:0000313" key="2">
    <source>
        <dbReference type="Proteomes" id="UP000199321"/>
    </source>
</evidence>
<dbReference type="Gene3D" id="2.40.160.130">
    <property type="entry name" value="Capsule assembly protein Wzi"/>
    <property type="match status" value="1"/>
</dbReference>
<evidence type="ECO:0000313" key="1">
    <source>
        <dbReference type="EMBL" id="SDF02153.1"/>
    </source>
</evidence>
<name>A0A1G7HP16_9FLAO</name>
<gene>
    <name evidence="1" type="ORF">SAMN05421855_104206</name>
</gene>
<dbReference type="RefSeq" id="WP_093144860.1">
    <property type="nucleotide sequence ID" value="NZ_BMWO01000004.1"/>
</dbReference>